<proteinExistence type="predicted"/>
<keyword evidence="1" id="KW-1133">Transmembrane helix</keyword>
<keyword evidence="1" id="KW-0812">Transmembrane</keyword>
<name>A0A0F7L197_9VIRU</name>
<evidence type="ECO:0000313" key="2">
    <source>
        <dbReference type="EMBL" id="AKH46334.1"/>
    </source>
</evidence>
<accession>A0A0F7L197</accession>
<evidence type="ECO:0000256" key="1">
    <source>
        <dbReference type="SAM" id="Phobius"/>
    </source>
</evidence>
<reference evidence="2" key="2">
    <citation type="submission" date="2015-03" db="EMBL/GenBank/DDBJ databases">
        <authorList>
            <person name="Chow C.-E.T."/>
            <person name="Winget D.M."/>
            <person name="White R.A.III."/>
            <person name="Hallam S.J."/>
            <person name="Suttle C.A."/>
        </authorList>
    </citation>
    <scope>NUCLEOTIDE SEQUENCE</scope>
    <source>
        <strain evidence="2">Anoxic3_6</strain>
    </source>
</reference>
<protein>
    <submittedName>
        <fullName evidence="2">Uncharacterized protein</fullName>
    </submittedName>
</protein>
<sequence>MKTLKFSRHFRYMYHLFFPFLFPYYYFDSLIFSMCDIVTVVPSQLQPNIPLF</sequence>
<organism evidence="2">
    <name type="scientific">uncultured marine virus</name>
    <dbReference type="NCBI Taxonomy" id="186617"/>
    <lineage>
        <taxon>Viruses</taxon>
        <taxon>environmental samples</taxon>
    </lineage>
</organism>
<feature type="transmembrane region" description="Helical" evidence="1">
    <location>
        <begin position="12"/>
        <end position="27"/>
    </location>
</feature>
<dbReference type="EMBL" id="KR029581">
    <property type="protein sequence ID" value="AKH46334.1"/>
    <property type="molecule type" value="Genomic_DNA"/>
</dbReference>
<reference evidence="2" key="1">
    <citation type="journal article" date="2015" name="Front. Microbiol.">
        <title>Combining genomic sequencing methods to explore viral diversity and reveal potential virus-host interactions.</title>
        <authorList>
            <person name="Chow C.E."/>
            <person name="Winget D.M."/>
            <person name="White R.A.III."/>
            <person name="Hallam S.J."/>
            <person name="Suttle C.A."/>
        </authorList>
    </citation>
    <scope>NUCLEOTIDE SEQUENCE</scope>
    <source>
        <strain evidence="2">Anoxic3_6</strain>
    </source>
</reference>
<keyword evidence="1" id="KW-0472">Membrane</keyword>